<reference evidence="2 4" key="2">
    <citation type="submission" date="2018-11" db="EMBL/GenBank/DDBJ databases">
        <authorList>
            <consortium name="Pathogen Informatics"/>
        </authorList>
    </citation>
    <scope>NUCLEOTIDE SEQUENCE [LARGE SCALE GENOMIC DNA]</scope>
</reference>
<dbReference type="EMBL" id="UYYG01000043">
    <property type="protein sequence ID" value="VDN52073.1"/>
    <property type="molecule type" value="Genomic_DNA"/>
</dbReference>
<dbReference type="PANTHER" id="PTHR21597">
    <property type="entry name" value="THO2 PROTEIN"/>
    <property type="match status" value="1"/>
</dbReference>
<evidence type="ECO:0000259" key="1">
    <source>
        <dbReference type="Pfam" id="PF16134"/>
    </source>
</evidence>
<dbReference type="OrthoDB" id="29024at2759"/>
<sequence>MLDVLSALDAEIDYCVWNFKVVPEDVMKLELEPLGANETTTRSRIVKTKTRLFFKQVKFNLLREENEGYAKLITELYENHSRSASSTLTILYRLIGQFNLDPNRVLDIILESFEAFPQRRSFFISLLNEYKANSDVICSIIGFKFTFYQNSTGTPFSLFRLAAILCMERIIDVLSLCSYLTPKSETLMSDYKTRLERDLARSKKAEIISTAQIPAEIRPANSALIDDSFSNPVTGISFAAVAAVQETEDLKFLEGENSDEMNLNKNQKLGLTFALLEEGAWSLAKQLLDRFPEFFAVNASKNIALSISDLIERSIDDFYQELVFFLGSLRFKIFVIFCI</sequence>
<proteinExistence type="predicted"/>
<dbReference type="GO" id="GO:0006406">
    <property type="term" value="P:mRNA export from nucleus"/>
    <property type="evidence" value="ECO:0007669"/>
    <property type="project" value="InterPro"/>
</dbReference>
<reference evidence="5" key="1">
    <citation type="submission" date="2017-02" db="UniProtKB">
        <authorList>
            <consortium name="WormBaseParasite"/>
        </authorList>
    </citation>
    <scope>IDENTIFICATION</scope>
</reference>
<dbReference type="STRING" id="318479.A0A0N4UJR9"/>
<protein>
    <submittedName>
        <fullName evidence="5">THOC2_N domain-containing protein</fullName>
    </submittedName>
</protein>
<evidence type="ECO:0000313" key="3">
    <source>
        <dbReference type="Proteomes" id="UP000038040"/>
    </source>
</evidence>
<evidence type="ECO:0000313" key="5">
    <source>
        <dbReference type="WBParaSite" id="DME_0000792101-mRNA-1"/>
    </source>
</evidence>
<dbReference type="WBParaSite" id="DME_0000792101-mRNA-1">
    <property type="protein sequence ID" value="DME_0000792101-mRNA-1"/>
    <property type="gene ID" value="DME_0000792101"/>
</dbReference>
<dbReference type="GO" id="GO:0006397">
    <property type="term" value="P:mRNA processing"/>
    <property type="evidence" value="ECO:0007669"/>
    <property type="project" value="InterPro"/>
</dbReference>
<gene>
    <name evidence="2" type="ORF">DME_LOCUS2046</name>
</gene>
<dbReference type="AlphaFoldDB" id="A0A0N4UJR9"/>
<accession>A0A0N4UJR9</accession>
<organism evidence="3 5">
    <name type="scientific">Dracunculus medinensis</name>
    <name type="common">Guinea worm</name>
    <dbReference type="NCBI Taxonomy" id="318479"/>
    <lineage>
        <taxon>Eukaryota</taxon>
        <taxon>Metazoa</taxon>
        <taxon>Ecdysozoa</taxon>
        <taxon>Nematoda</taxon>
        <taxon>Chromadorea</taxon>
        <taxon>Rhabditida</taxon>
        <taxon>Spirurina</taxon>
        <taxon>Dracunculoidea</taxon>
        <taxon>Dracunculidae</taxon>
        <taxon>Dracunculus</taxon>
    </lineage>
</organism>
<name>A0A0N4UJR9_DRAME</name>
<dbReference type="InterPro" id="IPR032302">
    <property type="entry name" value="THOC2_N"/>
</dbReference>
<dbReference type="Proteomes" id="UP000038040">
    <property type="component" value="Unplaced"/>
</dbReference>
<dbReference type="GO" id="GO:0000445">
    <property type="term" value="C:THO complex part of transcription export complex"/>
    <property type="evidence" value="ECO:0007669"/>
    <property type="project" value="TreeGrafter"/>
</dbReference>
<keyword evidence="4" id="KW-1185">Reference proteome</keyword>
<dbReference type="GO" id="GO:0003729">
    <property type="term" value="F:mRNA binding"/>
    <property type="evidence" value="ECO:0007669"/>
    <property type="project" value="TreeGrafter"/>
</dbReference>
<evidence type="ECO:0000313" key="4">
    <source>
        <dbReference type="Proteomes" id="UP000274756"/>
    </source>
</evidence>
<dbReference type="InterPro" id="IPR040007">
    <property type="entry name" value="Tho2"/>
</dbReference>
<evidence type="ECO:0000313" key="2">
    <source>
        <dbReference type="EMBL" id="VDN52073.1"/>
    </source>
</evidence>
<dbReference type="Pfam" id="PF16134">
    <property type="entry name" value="THOC2_N"/>
    <property type="match status" value="1"/>
</dbReference>
<dbReference type="PANTHER" id="PTHR21597:SF0">
    <property type="entry name" value="THO COMPLEX SUBUNIT 2"/>
    <property type="match status" value="1"/>
</dbReference>
<dbReference type="Proteomes" id="UP000274756">
    <property type="component" value="Unassembled WGS sequence"/>
</dbReference>
<feature type="domain" description="THO complex subunit 2 N-terminal" evidence="1">
    <location>
        <begin position="31"/>
        <end position="325"/>
    </location>
</feature>